<dbReference type="STRING" id="104102.AtDm6_2280"/>
<dbReference type="AlphaFoldDB" id="A0A094YPG5"/>
<reference evidence="2 3" key="1">
    <citation type="submission" date="2014-06" db="EMBL/GenBank/DDBJ databases">
        <title>Functional and comparative genomic analyses of the Drosophila gut microbiota identify candidate symbiosis factors.</title>
        <authorList>
            <person name="Newell P.D."/>
            <person name="Chaston J.M."/>
            <person name="Douglas A.E."/>
        </authorList>
    </citation>
    <scope>NUCLEOTIDE SEQUENCE [LARGE SCALE GENOMIC DNA]</scope>
    <source>
        <strain evidence="2 3">DmCS_006</strain>
    </source>
</reference>
<dbReference type="GeneID" id="89479824"/>
<gene>
    <name evidence="2" type="ORF">AtDm6_2280</name>
</gene>
<dbReference type="EMBL" id="JOKM01000077">
    <property type="protein sequence ID" value="KGB22509.1"/>
    <property type="molecule type" value="Genomic_DNA"/>
</dbReference>
<protein>
    <recommendedName>
        <fullName evidence="1">Hedgehog/Intein (Hint) domain-containing protein</fullName>
    </recommendedName>
</protein>
<dbReference type="InterPro" id="IPR028992">
    <property type="entry name" value="Hedgehog/Intein_dom"/>
</dbReference>
<organism evidence="2 3">
    <name type="scientific">Acetobacter tropicalis</name>
    <dbReference type="NCBI Taxonomy" id="104102"/>
    <lineage>
        <taxon>Bacteria</taxon>
        <taxon>Pseudomonadati</taxon>
        <taxon>Pseudomonadota</taxon>
        <taxon>Alphaproteobacteria</taxon>
        <taxon>Acetobacterales</taxon>
        <taxon>Acetobacteraceae</taxon>
        <taxon>Acetobacter</taxon>
    </lineage>
</organism>
<comment type="caution">
    <text evidence="2">The sequence shown here is derived from an EMBL/GenBank/DDBJ whole genome shotgun (WGS) entry which is preliminary data.</text>
</comment>
<accession>A0A094YPG5</accession>
<dbReference type="RefSeq" id="WP_052051395.1">
    <property type="nucleotide sequence ID" value="NZ_JACAOJ010000100.1"/>
</dbReference>
<dbReference type="InterPro" id="IPR036844">
    <property type="entry name" value="Hint_dom_sf"/>
</dbReference>
<feature type="domain" description="Hedgehog/Intein (Hint)" evidence="1">
    <location>
        <begin position="445"/>
        <end position="585"/>
    </location>
</feature>
<dbReference type="NCBIfam" id="TIGR04415">
    <property type="entry name" value="O_hepto_targRPT"/>
    <property type="match status" value="3"/>
</dbReference>
<dbReference type="Pfam" id="PF16168">
    <property type="entry name" value="AIDA"/>
    <property type="match status" value="1"/>
</dbReference>
<sequence length="795" mass="81652">MATDDQSDLLYSSYVSGYVNYDRSYGNLVNGAVASGTANGNSATLNVLSGSSNVSGATANNLGVLLTSGTLNAASIQSGGAGVAVANGIISGATVASGGSMIVTQNGTITDPTVHGGGVVAAGAFTAKGQPFPAGGVISGGTFDVGATEMVSAASAYGGHFKGTQLLLNGATASGGLFEAGGQQIIGGYYLSAVDSSGGTITKVSNVSGTESGWTANTAVASGASIQNGGTAYVLHGGTAVSGSVGTGGKEIVESGGRTLSLTVSGGTEIIESGGVASGSIVMSGGTITVSSGGTASNTILGAGGVEVVSSGGTAYATTISNGGTLSATSGGILSGITIVSGGGTLVLGGNNGNSTVNLAGTSFDQPANVVISAGTTNIAETFTGWSDGDQIIFKGLTGAASSISFSDANHITFALGGQTFTLNIIGVRNKFKFINDNGTTILETCFLTGTLVRMLTGYVPVEDIRPGDVIMVRDGDTFMSRDVKWVGKSQAVVRTTSPYPDEAGYPVRISKGALEDNVPFKDMLVTPEHCLFINGAFIPARMLVNGKNISYDTRYAVYDYYHVETEQHAVIEADGVLTETYLDTGNRTSFNSLSDSDVVAGHFETPKDWARDAAVPLVTSRESVEPIYRAIDGRNKMSGFNGEVHGSQDIWSHDPNLYLETPDGAVIRPVKQNGKNVVFMLPPGLQKVYIVSRTARPVDVIGSFVDDRRELGVLIGNIELMGGRNKCSLEAPLEPQNILGWASYEADTARWTAGRAEIDLSTFLVEGFRLLNIEVVSSLSYREKMVEQKNSLSA</sequence>
<dbReference type="InterPro" id="IPR030930">
    <property type="entry name" value="AIDA"/>
</dbReference>
<dbReference type="SUPFAM" id="SSF51294">
    <property type="entry name" value="Hedgehog/intein (Hint) domain"/>
    <property type="match status" value="1"/>
</dbReference>
<dbReference type="Gene3D" id="2.160.20.20">
    <property type="match status" value="1"/>
</dbReference>
<evidence type="ECO:0000259" key="1">
    <source>
        <dbReference type="Pfam" id="PF13403"/>
    </source>
</evidence>
<proteinExistence type="predicted"/>
<dbReference type="Proteomes" id="UP000029448">
    <property type="component" value="Unassembled WGS sequence"/>
</dbReference>
<dbReference type="PATRIC" id="fig|104102.7.peg.2256"/>
<dbReference type="Pfam" id="PF13403">
    <property type="entry name" value="Hint_2"/>
    <property type="match status" value="1"/>
</dbReference>
<keyword evidence="3" id="KW-1185">Reference proteome</keyword>
<evidence type="ECO:0000313" key="3">
    <source>
        <dbReference type="Proteomes" id="UP000029448"/>
    </source>
</evidence>
<evidence type="ECO:0000313" key="2">
    <source>
        <dbReference type="EMBL" id="KGB22509.1"/>
    </source>
</evidence>
<dbReference type="InterPro" id="IPR012332">
    <property type="entry name" value="Autotransporter_pectin_lyase_C"/>
</dbReference>
<name>A0A094YPG5_9PROT</name>